<dbReference type="Proteomes" id="UP000224080">
    <property type="component" value="Unassembled WGS sequence"/>
</dbReference>
<evidence type="ECO:0000313" key="3">
    <source>
        <dbReference type="EMBL" id="PGG96683.1"/>
    </source>
</evidence>
<dbReference type="PROSITE" id="PS51704">
    <property type="entry name" value="GP_PDE"/>
    <property type="match status" value="1"/>
</dbReference>
<sequence length="381" mass="42345">MVDPTRIVDAESPLLENVIAPLRFSLEEDGGPISPSSTSLEYAGRFYKAEWANPARGKDVPRSKPIAIAHRGSKAKFPENTMSAFIHAISVGAQVVETDLHLSRDGVIVLSHDASLQRCFGINKRIIDCDWQYLSTLRTIREPFEPMPRLVDLLRYVSSAPERKHVHLLLDIKRDNPAQKLMHALADLLHSTTILPEHKPWNERIILGCWTAKYLTLSHTHLPTYPVCLISFSLPYARQFQQFPHVIFNLKLDALMGPCGARFLADAQGAGHRVFAWTVNEAAFMRWCIRRGIDGVVTDNVEVLRRACEGGRARCYGHGEGDRGGDGDGEGGGITLRQRVNAFVTAVVLYLAGSVFAAVYRVDMKEFIGGLYQGLEKAGKT</sequence>
<feature type="domain" description="GP-PDE" evidence="2">
    <location>
        <begin position="65"/>
        <end position="308"/>
    </location>
</feature>
<dbReference type="STRING" id="2060905.A0A2B7WAW1"/>
<dbReference type="Pfam" id="PF03009">
    <property type="entry name" value="GDPD"/>
    <property type="match status" value="1"/>
</dbReference>
<dbReference type="SUPFAM" id="SSF51695">
    <property type="entry name" value="PLC-like phosphodiesterases"/>
    <property type="match status" value="1"/>
</dbReference>
<dbReference type="GO" id="GO:0008081">
    <property type="term" value="F:phosphoric diester hydrolase activity"/>
    <property type="evidence" value="ECO:0007669"/>
    <property type="project" value="InterPro"/>
</dbReference>
<keyword evidence="1" id="KW-0812">Transmembrane</keyword>
<reference evidence="3 4" key="1">
    <citation type="submission" date="2017-10" db="EMBL/GenBank/DDBJ databases">
        <title>Comparative genomics in systemic dimorphic fungi from Ajellomycetaceae.</title>
        <authorList>
            <person name="Munoz J.F."/>
            <person name="Mcewen J.G."/>
            <person name="Clay O.K."/>
            <person name="Cuomo C.A."/>
        </authorList>
    </citation>
    <scope>NUCLEOTIDE SEQUENCE [LARGE SCALE GENOMIC DNA]</scope>
    <source>
        <strain evidence="3 4">UAMH130</strain>
    </source>
</reference>
<dbReference type="InterPro" id="IPR030395">
    <property type="entry name" value="GP_PDE_dom"/>
</dbReference>
<dbReference type="InterPro" id="IPR017946">
    <property type="entry name" value="PLC-like_Pdiesterase_TIM-brl"/>
</dbReference>
<dbReference type="Gene3D" id="3.20.20.190">
    <property type="entry name" value="Phosphatidylinositol (PI) phosphodiesterase"/>
    <property type="match status" value="1"/>
</dbReference>
<dbReference type="EMBL" id="PDNC01000167">
    <property type="protein sequence ID" value="PGG96683.1"/>
    <property type="molecule type" value="Genomic_DNA"/>
</dbReference>
<gene>
    <name evidence="3" type="ORF">GX51_07723</name>
</gene>
<dbReference type="PANTHER" id="PTHR43805:SF1">
    <property type="entry name" value="GP-PDE DOMAIN-CONTAINING PROTEIN"/>
    <property type="match status" value="1"/>
</dbReference>
<evidence type="ECO:0000259" key="2">
    <source>
        <dbReference type="PROSITE" id="PS51704"/>
    </source>
</evidence>
<dbReference type="OrthoDB" id="1058301at2759"/>
<name>A0A2B7WAW1_9EURO</name>
<feature type="transmembrane region" description="Helical" evidence="1">
    <location>
        <begin position="342"/>
        <end position="360"/>
    </location>
</feature>
<dbReference type="AlphaFoldDB" id="A0A2B7WAW1"/>
<comment type="caution">
    <text evidence="3">The sequence shown here is derived from an EMBL/GenBank/DDBJ whole genome shotgun (WGS) entry which is preliminary data.</text>
</comment>
<proteinExistence type="predicted"/>
<keyword evidence="4" id="KW-1185">Reference proteome</keyword>
<accession>A0A2B7WAW1</accession>
<dbReference type="PANTHER" id="PTHR43805">
    <property type="entry name" value="GLYCEROPHOSPHORYL DIESTER PHOSPHODIESTERASE"/>
    <property type="match status" value="1"/>
</dbReference>
<evidence type="ECO:0000256" key="1">
    <source>
        <dbReference type="SAM" id="Phobius"/>
    </source>
</evidence>
<keyword evidence="1" id="KW-0472">Membrane</keyword>
<dbReference type="CDD" id="cd08570">
    <property type="entry name" value="GDPD_YPL206cp_fungi"/>
    <property type="match status" value="1"/>
</dbReference>
<dbReference type="GO" id="GO:0006629">
    <property type="term" value="P:lipid metabolic process"/>
    <property type="evidence" value="ECO:0007669"/>
    <property type="project" value="InterPro"/>
</dbReference>
<protein>
    <recommendedName>
        <fullName evidence="2">GP-PDE domain-containing protein</fullName>
    </recommendedName>
</protein>
<keyword evidence="1" id="KW-1133">Transmembrane helix</keyword>
<organism evidence="3 4">
    <name type="scientific">Blastomyces parvus</name>
    <dbReference type="NCBI Taxonomy" id="2060905"/>
    <lineage>
        <taxon>Eukaryota</taxon>
        <taxon>Fungi</taxon>
        <taxon>Dikarya</taxon>
        <taxon>Ascomycota</taxon>
        <taxon>Pezizomycotina</taxon>
        <taxon>Eurotiomycetes</taxon>
        <taxon>Eurotiomycetidae</taxon>
        <taxon>Onygenales</taxon>
        <taxon>Ajellomycetaceae</taxon>
        <taxon>Blastomyces</taxon>
    </lineage>
</organism>
<evidence type="ECO:0000313" key="4">
    <source>
        <dbReference type="Proteomes" id="UP000224080"/>
    </source>
</evidence>